<evidence type="ECO:0000256" key="5">
    <source>
        <dbReference type="ARBA" id="ARBA00022679"/>
    </source>
</evidence>
<dbReference type="PANTHER" id="PTHR47170:SF2">
    <property type="entry name" value="MALONYL-COA:ACP TRANSACYLASE (MAT) DOMAIN-CONTAINING PROTEIN"/>
    <property type="match status" value="1"/>
</dbReference>
<evidence type="ECO:0000256" key="11">
    <source>
        <dbReference type="ARBA" id="ARBA00061523"/>
    </source>
</evidence>
<evidence type="ECO:0000256" key="13">
    <source>
        <dbReference type="SAM" id="MobiDB-lite"/>
    </source>
</evidence>
<gene>
    <name evidence="15" type="ORF">BV898_14947</name>
</gene>
<keyword evidence="6" id="KW-0276">Fatty acid metabolism</keyword>
<keyword evidence="10" id="KW-0275">Fatty acid biosynthesis</keyword>
<dbReference type="Proteomes" id="UP000192578">
    <property type="component" value="Unassembled WGS sequence"/>
</dbReference>
<dbReference type="Gene3D" id="3.40.366.10">
    <property type="entry name" value="Malonyl-Coenzyme A Acyl Carrier Protein, domain 2"/>
    <property type="match status" value="1"/>
</dbReference>
<protein>
    <recommendedName>
        <fullName evidence="3">[acyl-carrier-protein] S-malonyltransferase</fullName>
        <ecNumber evidence="3">2.3.1.39</ecNumber>
    </recommendedName>
    <alternativeName>
        <fullName evidence="12">[Acyl-carrier-protein] malonyltransferase</fullName>
    </alternativeName>
</protein>
<evidence type="ECO:0000256" key="6">
    <source>
        <dbReference type="ARBA" id="ARBA00022832"/>
    </source>
</evidence>
<name>A0A9X6N9J6_HYPEX</name>
<dbReference type="GO" id="GO:0006633">
    <property type="term" value="P:fatty acid biosynthetic process"/>
    <property type="evidence" value="ECO:0007669"/>
    <property type="project" value="UniProtKB-KW"/>
</dbReference>
<dbReference type="InterPro" id="IPR014043">
    <property type="entry name" value="Acyl_transferase_dom"/>
</dbReference>
<keyword evidence="9" id="KW-0496">Mitochondrion</keyword>
<dbReference type="OrthoDB" id="541883at2759"/>
<evidence type="ECO:0000256" key="8">
    <source>
        <dbReference type="ARBA" id="ARBA00023098"/>
    </source>
</evidence>
<dbReference type="FunFam" id="3.30.70.250:FF:000005">
    <property type="entry name" value="Malonyl-CoA-acyl carrier protein transacylase, mitochondrial"/>
    <property type="match status" value="1"/>
</dbReference>
<comment type="caution">
    <text evidence="15">The sequence shown here is derived from an EMBL/GenBank/DDBJ whole genome shotgun (WGS) entry which is preliminary data.</text>
</comment>
<evidence type="ECO:0000256" key="9">
    <source>
        <dbReference type="ARBA" id="ARBA00023128"/>
    </source>
</evidence>
<dbReference type="EMBL" id="MTYJ01000192">
    <property type="protein sequence ID" value="OWA50430.1"/>
    <property type="molecule type" value="Genomic_DNA"/>
</dbReference>
<dbReference type="InterPro" id="IPR001227">
    <property type="entry name" value="Ac_transferase_dom_sf"/>
</dbReference>
<evidence type="ECO:0000256" key="7">
    <source>
        <dbReference type="ARBA" id="ARBA00022946"/>
    </source>
</evidence>
<evidence type="ECO:0000259" key="14">
    <source>
        <dbReference type="SMART" id="SM00827"/>
    </source>
</evidence>
<evidence type="ECO:0000256" key="4">
    <source>
        <dbReference type="ARBA" id="ARBA00022516"/>
    </source>
</evidence>
<dbReference type="InterPro" id="IPR052760">
    <property type="entry name" value="Mitochondrial_malonyltrans"/>
</dbReference>
<dbReference type="SUPFAM" id="SSF52151">
    <property type="entry name" value="FabD/lysophospholipase-like"/>
    <property type="match status" value="1"/>
</dbReference>
<evidence type="ECO:0000313" key="16">
    <source>
        <dbReference type="Proteomes" id="UP000192578"/>
    </source>
</evidence>
<evidence type="ECO:0000256" key="3">
    <source>
        <dbReference type="ARBA" id="ARBA00013258"/>
    </source>
</evidence>
<evidence type="ECO:0000313" key="15">
    <source>
        <dbReference type="EMBL" id="OWA50430.1"/>
    </source>
</evidence>
<dbReference type="PANTHER" id="PTHR47170">
    <property type="entry name" value="MALONYL-COA ACP TRANSACYLASE, ACP-BINDING"/>
    <property type="match status" value="1"/>
</dbReference>
<dbReference type="GO" id="GO:0005739">
    <property type="term" value="C:mitochondrion"/>
    <property type="evidence" value="ECO:0007669"/>
    <property type="project" value="UniProtKB-SubCell"/>
</dbReference>
<feature type="region of interest" description="Disordered" evidence="13">
    <location>
        <begin position="109"/>
        <end position="144"/>
    </location>
</feature>
<comment type="subcellular location">
    <subcellularLocation>
        <location evidence="1">Mitochondrion</location>
    </subcellularLocation>
</comment>
<feature type="compositionally biased region" description="Polar residues" evidence="13">
    <location>
        <begin position="113"/>
        <end position="124"/>
    </location>
</feature>
<organism evidence="15 16">
    <name type="scientific">Hypsibius exemplaris</name>
    <name type="common">Freshwater tardigrade</name>
    <dbReference type="NCBI Taxonomy" id="2072580"/>
    <lineage>
        <taxon>Eukaryota</taxon>
        <taxon>Metazoa</taxon>
        <taxon>Ecdysozoa</taxon>
        <taxon>Tardigrada</taxon>
        <taxon>Eutardigrada</taxon>
        <taxon>Parachela</taxon>
        <taxon>Hypsibioidea</taxon>
        <taxon>Hypsibiidae</taxon>
        <taxon>Hypsibius</taxon>
    </lineage>
</organism>
<keyword evidence="16" id="KW-1185">Reference proteome</keyword>
<keyword evidence="5" id="KW-0808">Transferase</keyword>
<evidence type="ECO:0000256" key="12">
    <source>
        <dbReference type="ARBA" id="ARBA00077751"/>
    </source>
</evidence>
<dbReference type="InterPro" id="IPR016035">
    <property type="entry name" value="Acyl_Trfase/lysoPLipase"/>
</dbReference>
<dbReference type="SMART" id="SM00827">
    <property type="entry name" value="PKS_AT"/>
    <property type="match status" value="1"/>
</dbReference>
<sequence length="462" mass="50973">MIFSQLLQRSLSFSNASASASKRRYASAFLTTGIHIKSNRHHFSTSALTAARGNRARPSYLNKESSLDELNPVVDDFPDMKHRKSTPELVRRFQQENPQLQQLLDNSDRLTQDDNSPTPSSAAQPEQPFHRERDQAKKVPRPKIDSKRTSVILFPGQGSQFVGMGAKLLEYPNVREIYDVAGEILGYNLLNMCLNGPVEELNKTVFCQTAIFVTSVAALEKLKADHPGAVESCIAAAGFSVGEYAALVFAGSLSFESGVKLVKARAEAMQAASEAVSSGMLSVMVDHNSELNKAMELARLWCIDKKKIADPVCKIANYLFPEVKVVAGNTEALDFLEANAALFRIKPMKRLAVSGAFHTPLMRDAREEFAGHVSRVNFKQPTIKIHSNVSGSAYHGVHSIPKILIRQVDSPVKWEQTLHILYERPQGSDFPRTYEVGPGRQLGAILKRNNAKAHAAYTAIDV</sequence>
<keyword evidence="4" id="KW-0444">Lipid biosynthesis</keyword>
<accession>A0A9X6N9J6</accession>
<comment type="pathway">
    <text evidence="2">Lipid metabolism; fatty acid biosynthesis.</text>
</comment>
<keyword evidence="8" id="KW-0443">Lipid metabolism</keyword>
<dbReference type="GO" id="GO:0004314">
    <property type="term" value="F:[acyl-carrier-protein] S-malonyltransferase activity"/>
    <property type="evidence" value="ECO:0007669"/>
    <property type="project" value="UniProtKB-EC"/>
</dbReference>
<evidence type="ECO:0000256" key="1">
    <source>
        <dbReference type="ARBA" id="ARBA00004173"/>
    </source>
</evidence>
<dbReference type="EC" id="2.3.1.39" evidence="3"/>
<feature type="domain" description="Malonyl-CoA:ACP transacylase (MAT)" evidence="14">
    <location>
        <begin position="153"/>
        <end position="462"/>
    </location>
</feature>
<keyword evidence="7" id="KW-0809">Transit peptide</keyword>
<dbReference type="Pfam" id="PF00698">
    <property type="entry name" value="Acyl_transf_1"/>
    <property type="match status" value="1"/>
</dbReference>
<feature type="compositionally biased region" description="Basic and acidic residues" evidence="13">
    <location>
        <begin position="128"/>
        <end position="144"/>
    </location>
</feature>
<dbReference type="AlphaFoldDB" id="A0A9X6N9J6"/>
<dbReference type="Gene3D" id="3.30.70.250">
    <property type="entry name" value="Malonyl-CoA ACP transacylase, ACP-binding"/>
    <property type="match status" value="1"/>
</dbReference>
<reference evidence="16" key="1">
    <citation type="submission" date="2017-01" db="EMBL/GenBank/DDBJ databases">
        <title>Comparative genomics of anhydrobiosis in the tardigrade Hypsibius dujardini.</title>
        <authorList>
            <person name="Yoshida Y."/>
            <person name="Koutsovoulos G."/>
            <person name="Laetsch D."/>
            <person name="Stevens L."/>
            <person name="Kumar S."/>
            <person name="Horikawa D."/>
            <person name="Ishino K."/>
            <person name="Komine S."/>
            <person name="Tomita M."/>
            <person name="Blaxter M."/>
            <person name="Arakawa K."/>
        </authorList>
    </citation>
    <scope>NUCLEOTIDE SEQUENCE [LARGE SCALE GENOMIC DNA]</scope>
    <source>
        <strain evidence="16">Z151</strain>
    </source>
</reference>
<evidence type="ECO:0000256" key="10">
    <source>
        <dbReference type="ARBA" id="ARBA00023160"/>
    </source>
</evidence>
<evidence type="ECO:0000256" key="2">
    <source>
        <dbReference type="ARBA" id="ARBA00005194"/>
    </source>
</evidence>
<proteinExistence type="inferred from homology"/>
<comment type="similarity">
    <text evidence="11">Belongs to the type II malonyltransferase family.</text>
</comment>